<accession>A0A9N9IEX7</accession>
<evidence type="ECO:0000256" key="1">
    <source>
        <dbReference type="ARBA" id="ARBA00009947"/>
    </source>
</evidence>
<sequence>MASSSKVETNNGESGAIDEGVFEEMKSLLHEFEQAETELARQQVKLLAPIYEKRRKIFEKISRFWTTAFMNHPHVAQFLDHDDFEVVQCLNELIIERDEINLENYKIKLTFTENPYFKNTEIVKEFSVDAEGRRHIKTTEIAWNEGKDFTKKRRGDEEDQSLIRWFTEHNTDDLSWELGRSIRDDLYPQAWIYFTFEDEEDDEGEFDVEDFQEDSDEEDDSAPPSKKRVKVGK</sequence>
<dbReference type="InterPro" id="IPR037231">
    <property type="entry name" value="NAP-like_sf"/>
</dbReference>
<feature type="compositionally biased region" description="Acidic residues" evidence="3">
    <location>
        <begin position="198"/>
        <end position="221"/>
    </location>
</feature>
<gene>
    <name evidence="4" type="ORF">CPELLU_LOCUS13604</name>
</gene>
<dbReference type="OrthoDB" id="19419at2759"/>
<evidence type="ECO:0000313" key="5">
    <source>
        <dbReference type="Proteomes" id="UP000789759"/>
    </source>
</evidence>
<reference evidence="4" key="1">
    <citation type="submission" date="2021-06" db="EMBL/GenBank/DDBJ databases">
        <authorList>
            <person name="Kallberg Y."/>
            <person name="Tangrot J."/>
            <person name="Rosling A."/>
        </authorList>
    </citation>
    <scope>NUCLEOTIDE SEQUENCE</scope>
    <source>
        <strain evidence="4">FL966</strain>
    </source>
</reference>
<dbReference type="EMBL" id="CAJVQA010014722">
    <property type="protein sequence ID" value="CAG8732828.1"/>
    <property type="molecule type" value="Genomic_DNA"/>
</dbReference>
<keyword evidence="5" id="KW-1185">Reference proteome</keyword>
<name>A0A9N9IEX7_9GLOM</name>
<proteinExistence type="inferred from homology"/>
<organism evidence="4 5">
    <name type="scientific">Cetraspora pellucida</name>
    <dbReference type="NCBI Taxonomy" id="1433469"/>
    <lineage>
        <taxon>Eukaryota</taxon>
        <taxon>Fungi</taxon>
        <taxon>Fungi incertae sedis</taxon>
        <taxon>Mucoromycota</taxon>
        <taxon>Glomeromycotina</taxon>
        <taxon>Glomeromycetes</taxon>
        <taxon>Diversisporales</taxon>
        <taxon>Gigasporaceae</taxon>
        <taxon>Cetraspora</taxon>
    </lineage>
</organism>
<dbReference type="InterPro" id="IPR002164">
    <property type="entry name" value="NAP_family"/>
</dbReference>
<evidence type="ECO:0000256" key="3">
    <source>
        <dbReference type="SAM" id="MobiDB-lite"/>
    </source>
</evidence>
<dbReference type="GO" id="GO:0006334">
    <property type="term" value="P:nucleosome assembly"/>
    <property type="evidence" value="ECO:0007669"/>
    <property type="project" value="InterPro"/>
</dbReference>
<evidence type="ECO:0000256" key="2">
    <source>
        <dbReference type="RuleBase" id="RU003876"/>
    </source>
</evidence>
<dbReference type="Pfam" id="PF00956">
    <property type="entry name" value="NAP"/>
    <property type="match status" value="1"/>
</dbReference>
<feature type="region of interest" description="Disordered" evidence="3">
    <location>
        <begin position="198"/>
        <end position="233"/>
    </location>
</feature>
<protein>
    <submittedName>
        <fullName evidence="4">12349_t:CDS:1</fullName>
    </submittedName>
</protein>
<dbReference type="AlphaFoldDB" id="A0A9N9IEX7"/>
<dbReference type="SUPFAM" id="SSF143113">
    <property type="entry name" value="NAP-like"/>
    <property type="match status" value="1"/>
</dbReference>
<comment type="similarity">
    <text evidence="1 2">Belongs to the nucleosome assembly protein (NAP) family.</text>
</comment>
<dbReference type="PANTHER" id="PTHR11875">
    <property type="entry name" value="TESTIS-SPECIFIC Y-ENCODED PROTEIN"/>
    <property type="match status" value="1"/>
</dbReference>
<dbReference type="GO" id="GO:0005634">
    <property type="term" value="C:nucleus"/>
    <property type="evidence" value="ECO:0007669"/>
    <property type="project" value="InterPro"/>
</dbReference>
<dbReference type="Proteomes" id="UP000789759">
    <property type="component" value="Unassembled WGS sequence"/>
</dbReference>
<comment type="caution">
    <text evidence="4">The sequence shown here is derived from an EMBL/GenBank/DDBJ whole genome shotgun (WGS) entry which is preliminary data.</text>
</comment>
<dbReference type="Gene3D" id="3.30.1120.90">
    <property type="entry name" value="Nucleosome assembly protein"/>
    <property type="match status" value="1"/>
</dbReference>
<evidence type="ECO:0000313" key="4">
    <source>
        <dbReference type="EMBL" id="CAG8732828.1"/>
    </source>
</evidence>